<dbReference type="EMBL" id="DXCH01000244">
    <property type="protein sequence ID" value="HIZ08028.1"/>
    <property type="molecule type" value="Genomic_DNA"/>
</dbReference>
<protein>
    <submittedName>
        <fullName evidence="1">Uncharacterized protein</fullName>
    </submittedName>
</protein>
<reference evidence="1" key="2">
    <citation type="submission" date="2021-04" db="EMBL/GenBank/DDBJ databases">
        <authorList>
            <person name="Gilroy R."/>
        </authorList>
    </citation>
    <scope>NUCLEOTIDE SEQUENCE</scope>
    <source>
        <strain evidence="1">CHK192-9172</strain>
    </source>
</reference>
<name>A0A9D2D3P9_9FIRM</name>
<evidence type="ECO:0000313" key="1">
    <source>
        <dbReference type="EMBL" id="HIZ08028.1"/>
    </source>
</evidence>
<sequence length="73" mass="8758">MRKGTHIYCNCCGKEMMQKNGMLTEDIYHIKKDWGYFSEKDGFSQEADVCEKCLSDWMDTFRYPPDSWERTEL</sequence>
<dbReference type="AlphaFoldDB" id="A0A9D2D3P9"/>
<dbReference type="Proteomes" id="UP000824024">
    <property type="component" value="Unassembled WGS sequence"/>
</dbReference>
<evidence type="ECO:0000313" key="2">
    <source>
        <dbReference type="Proteomes" id="UP000824024"/>
    </source>
</evidence>
<gene>
    <name evidence="1" type="ORF">IAA08_08845</name>
</gene>
<accession>A0A9D2D3P9</accession>
<proteinExistence type="predicted"/>
<reference evidence="1" key="1">
    <citation type="journal article" date="2021" name="PeerJ">
        <title>Extensive microbial diversity within the chicken gut microbiome revealed by metagenomics and culture.</title>
        <authorList>
            <person name="Gilroy R."/>
            <person name="Ravi A."/>
            <person name="Getino M."/>
            <person name="Pursley I."/>
            <person name="Horton D.L."/>
            <person name="Alikhan N.F."/>
            <person name="Baker D."/>
            <person name="Gharbi K."/>
            <person name="Hall N."/>
            <person name="Watson M."/>
            <person name="Adriaenssens E.M."/>
            <person name="Foster-Nyarko E."/>
            <person name="Jarju S."/>
            <person name="Secka A."/>
            <person name="Antonio M."/>
            <person name="Oren A."/>
            <person name="Chaudhuri R.R."/>
            <person name="La Ragione R."/>
            <person name="Hildebrand F."/>
            <person name="Pallen M.J."/>
        </authorList>
    </citation>
    <scope>NUCLEOTIDE SEQUENCE</scope>
    <source>
        <strain evidence="1">CHK192-9172</strain>
    </source>
</reference>
<organism evidence="1 2">
    <name type="scientific">Candidatus Eubacterium avistercoris</name>
    <dbReference type="NCBI Taxonomy" id="2838567"/>
    <lineage>
        <taxon>Bacteria</taxon>
        <taxon>Bacillati</taxon>
        <taxon>Bacillota</taxon>
        <taxon>Clostridia</taxon>
        <taxon>Eubacteriales</taxon>
        <taxon>Eubacteriaceae</taxon>
        <taxon>Eubacterium</taxon>
    </lineage>
</organism>
<comment type="caution">
    <text evidence="1">The sequence shown here is derived from an EMBL/GenBank/DDBJ whole genome shotgun (WGS) entry which is preliminary data.</text>
</comment>